<feature type="compositionally biased region" description="Basic and acidic residues" evidence="6">
    <location>
        <begin position="89"/>
        <end position="100"/>
    </location>
</feature>
<evidence type="ECO:0000313" key="7">
    <source>
        <dbReference type="EMBL" id="EMS65128.1"/>
    </source>
</evidence>
<dbReference type="PROSITE" id="PS50811">
    <property type="entry name" value="WRKY"/>
    <property type="match status" value="1"/>
</dbReference>
<comment type="subcellular location">
    <subcellularLocation>
        <location evidence="1">Nucleus</location>
    </subcellularLocation>
</comment>
<feature type="region of interest" description="Disordered" evidence="6">
    <location>
        <begin position="73"/>
        <end position="118"/>
    </location>
</feature>
<feature type="compositionally biased region" description="Acidic residues" evidence="6">
    <location>
        <begin position="291"/>
        <end position="357"/>
    </location>
</feature>
<keyword evidence="3" id="KW-0238">DNA-binding</keyword>
<evidence type="ECO:0000256" key="5">
    <source>
        <dbReference type="ARBA" id="ARBA00023242"/>
    </source>
</evidence>
<dbReference type="Gene3D" id="2.20.25.80">
    <property type="entry name" value="WRKY domain"/>
    <property type="match status" value="1"/>
</dbReference>
<dbReference type="SUPFAM" id="SSF118290">
    <property type="entry name" value="WRKY DNA-binding domain"/>
    <property type="match status" value="1"/>
</dbReference>
<dbReference type="eggNOG" id="ENOG502R7N9">
    <property type="taxonomic scope" value="Eukaryota"/>
</dbReference>
<dbReference type="Pfam" id="PF03106">
    <property type="entry name" value="WRKY"/>
    <property type="match status" value="1"/>
</dbReference>
<evidence type="ECO:0000256" key="2">
    <source>
        <dbReference type="ARBA" id="ARBA00023015"/>
    </source>
</evidence>
<sequence>MAIRSRGCAPGGEHAWAAADGGMQLQRRERELVAQLHELLYPSTSPSRSGASSCSGLAADLCWEHGSSQVKATAASCAGGKRRGGRKRVREDERHEEGQGHRGGAATATKATTRCRRKKQGATTTTLVTTVPDFDGYQWRKYGQKQIEAAKHPRNYYRCTNSTNQGCPAKRTVQRNDDDGSDDGRPKYTVVYISEHSCKATESAAVPVILETTVRTDTAAAPDVAVVPGSGGGANVPPRERDDYSRLFAIEDDCWGWNASPPAPAAAAALLQKMDFDGPIRSPAETADAVPDLEEESADAVPYLEEESADTVPDLEEEEESADAVAELEEQESTEAATDLEERESADAVADLEEEPADAVSVALQRQCNPFSVE</sequence>
<name>M7ZPH1_TRIUA</name>
<dbReference type="InterPro" id="IPR003657">
    <property type="entry name" value="WRKY_dom"/>
</dbReference>
<keyword evidence="5" id="KW-0539">Nucleus</keyword>
<gene>
    <name evidence="7" type="ORF">TRIUR3_24639</name>
</gene>
<dbReference type="InterPro" id="IPR044810">
    <property type="entry name" value="WRKY_plant"/>
</dbReference>
<keyword evidence="4" id="KW-0804">Transcription</keyword>
<evidence type="ECO:0000256" key="3">
    <source>
        <dbReference type="ARBA" id="ARBA00023125"/>
    </source>
</evidence>
<proteinExistence type="predicted"/>
<dbReference type="AlphaFoldDB" id="M7ZPH1"/>
<dbReference type="PANTHER" id="PTHR31282">
    <property type="entry name" value="WRKY TRANSCRIPTION FACTOR 21-RELATED"/>
    <property type="match status" value="1"/>
</dbReference>
<dbReference type="GO" id="GO:0043565">
    <property type="term" value="F:sequence-specific DNA binding"/>
    <property type="evidence" value="ECO:0007669"/>
    <property type="project" value="InterPro"/>
</dbReference>
<dbReference type="OMA" id="HTCTSND"/>
<dbReference type="GO" id="GO:0005634">
    <property type="term" value="C:nucleus"/>
    <property type="evidence" value="ECO:0007669"/>
    <property type="project" value="UniProtKB-SubCell"/>
</dbReference>
<dbReference type="EMBL" id="KD048247">
    <property type="protein sequence ID" value="EMS65128.1"/>
    <property type="molecule type" value="Genomic_DNA"/>
</dbReference>
<feature type="region of interest" description="Disordered" evidence="6">
    <location>
        <begin position="281"/>
        <end position="361"/>
    </location>
</feature>
<dbReference type="STRING" id="4572.M7ZPH1"/>
<accession>M7ZPH1</accession>
<organism evidence="7">
    <name type="scientific">Triticum urartu</name>
    <name type="common">Red wild einkorn</name>
    <name type="synonym">Crithodium urartu</name>
    <dbReference type="NCBI Taxonomy" id="4572"/>
    <lineage>
        <taxon>Eukaryota</taxon>
        <taxon>Viridiplantae</taxon>
        <taxon>Streptophyta</taxon>
        <taxon>Embryophyta</taxon>
        <taxon>Tracheophyta</taxon>
        <taxon>Spermatophyta</taxon>
        <taxon>Magnoliopsida</taxon>
        <taxon>Liliopsida</taxon>
        <taxon>Poales</taxon>
        <taxon>Poaceae</taxon>
        <taxon>BOP clade</taxon>
        <taxon>Pooideae</taxon>
        <taxon>Triticodae</taxon>
        <taxon>Triticeae</taxon>
        <taxon>Triticinae</taxon>
        <taxon>Triticum</taxon>
    </lineage>
</organism>
<evidence type="ECO:0000256" key="4">
    <source>
        <dbReference type="ARBA" id="ARBA00023163"/>
    </source>
</evidence>
<dbReference type="SMART" id="SM00774">
    <property type="entry name" value="WRKY"/>
    <property type="match status" value="1"/>
</dbReference>
<reference evidence="7" key="1">
    <citation type="journal article" date="2013" name="Nature">
        <title>Draft genome of the wheat A-genome progenitor Triticum urartu.</title>
        <authorList>
            <person name="Ling H.Q."/>
            <person name="Zhao S."/>
            <person name="Liu D."/>
            <person name="Wang J."/>
            <person name="Sun H."/>
            <person name="Zhang C."/>
            <person name="Fan H."/>
            <person name="Li D."/>
            <person name="Dong L."/>
            <person name="Tao Y."/>
            <person name="Gao C."/>
            <person name="Wu H."/>
            <person name="Li Y."/>
            <person name="Cui Y."/>
            <person name="Guo X."/>
            <person name="Zheng S."/>
            <person name="Wang B."/>
            <person name="Yu K."/>
            <person name="Liang Q."/>
            <person name="Yang W."/>
            <person name="Lou X."/>
            <person name="Chen J."/>
            <person name="Feng M."/>
            <person name="Jian J."/>
            <person name="Zhang X."/>
            <person name="Luo G."/>
            <person name="Jiang Y."/>
            <person name="Liu J."/>
            <person name="Wang Z."/>
            <person name="Sha Y."/>
            <person name="Zhang B."/>
            <person name="Wu H."/>
            <person name="Tang D."/>
            <person name="Shen Q."/>
            <person name="Xue P."/>
            <person name="Zou S."/>
            <person name="Wang X."/>
            <person name="Liu X."/>
            <person name="Wang F."/>
            <person name="Yang Y."/>
            <person name="An X."/>
            <person name="Dong Z."/>
            <person name="Zhang K."/>
            <person name="Zhang X."/>
            <person name="Luo M.C."/>
            <person name="Dvorak J."/>
            <person name="Tong Y."/>
            <person name="Wang J."/>
            <person name="Yang H."/>
            <person name="Li Z."/>
            <person name="Wang D."/>
            <person name="Zhang A."/>
            <person name="Wang J."/>
        </authorList>
    </citation>
    <scope>NUCLEOTIDE SEQUENCE</scope>
</reference>
<evidence type="ECO:0000256" key="1">
    <source>
        <dbReference type="ARBA" id="ARBA00004123"/>
    </source>
</evidence>
<protein>
    <submittedName>
        <fullName evidence="7">WRKY transcription factor 55</fullName>
    </submittedName>
</protein>
<dbReference type="InterPro" id="IPR036576">
    <property type="entry name" value="WRKY_dom_sf"/>
</dbReference>
<dbReference type="GO" id="GO:0003700">
    <property type="term" value="F:DNA-binding transcription factor activity"/>
    <property type="evidence" value="ECO:0007669"/>
    <property type="project" value="InterPro"/>
</dbReference>
<keyword evidence="2" id="KW-0805">Transcription regulation</keyword>
<feature type="region of interest" description="Disordered" evidence="6">
    <location>
        <begin position="1"/>
        <end position="22"/>
    </location>
</feature>
<evidence type="ECO:0000256" key="6">
    <source>
        <dbReference type="SAM" id="MobiDB-lite"/>
    </source>
</evidence>